<protein>
    <recommendedName>
        <fullName evidence="2">histidine kinase</fullName>
        <ecNumber evidence="2">2.7.13.3</ecNumber>
    </recommendedName>
</protein>
<dbReference type="Pfam" id="PF00512">
    <property type="entry name" value="HisKA"/>
    <property type="match status" value="1"/>
</dbReference>
<keyword evidence="8" id="KW-0175">Coiled coil</keyword>
<feature type="coiled-coil region" evidence="8">
    <location>
        <begin position="362"/>
        <end position="389"/>
    </location>
</feature>
<dbReference type="InterPro" id="IPR036890">
    <property type="entry name" value="HATPase_C_sf"/>
</dbReference>
<keyword evidence="9" id="KW-1133">Transmembrane helix</keyword>
<dbReference type="InterPro" id="IPR050736">
    <property type="entry name" value="Sensor_HK_Regulatory"/>
</dbReference>
<feature type="domain" description="Histidine kinase" evidence="10">
    <location>
        <begin position="462"/>
        <end position="680"/>
    </location>
</feature>
<reference evidence="12" key="1">
    <citation type="submission" date="2015-12" db="EMBL/GenBank/DDBJ databases">
        <title>Complete genome sequence of Lutibacter profundus strain LP1.</title>
        <authorList>
            <person name="Wissuwa J."/>
            <person name="Le Moine Bauer S."/>
            <person name="Stokke R."/>
            <person name="Dahle H."/>
            <person name="Steen I.H."/>
        </authorList>
    </citation>
    <scope>NUCLEOTIDE SEQUENCE [LARGE SCALE GENOMIC DNA]</scope>
    <source>
        <strain evidence="12">LP1</strain>
    </source>
</reference>
<dbReference type="OrthoDB" id="9810447at2"/>
<dbReference type="AlphaFoldDB" id="A0A109RMV0"/>
<evidence type="ECO:0000256" key="1">
    <source>
        <dbReference type="ARBA" id="ARBA00000085"/>
    </source>
</evidence>
<accession>A0A109RMV0</accession>
<keyword evidence="12" id="KW-1185">Reference proteome</keyword>
<gene>
    <name evidence="11" type="ORF">Lupro_00850</name>
</gene>
<dbReference type="PROSITE" id="PS50109">
    <property type="entry name" value="HIS_KIN"/>
    <property type="match status" value="1"/>
</dbReference>
<proteinExistence type="predicted"/>
<dbReference type="FunFam" id="3.30.565.10:FF:000006">
    <property type="entry name" value="Sensor histidine kinase WalK"/>
    <property type="match status" value="1"/>
</dbReference>
<dbReference type="PANTHER" id="PTHR43711:SF31">
    <property type="entry name" value="HISTIDINE KINASE"/>
    <property type="match status" value="1"/>
</dbReference>
<dbReference type="SUPFAM" id="SSF55874">
    <property type="entry name" value="ATPase domain of HSP90 chaperone/DNA topoisomerase II/histidine kinase"/>
    <property type="match status" value="1"/>
</dbReference>
<dbReference type="Gene3D" id="1.10.287.130">
    <property type="match status" value="1"/>
</dbReference>
<dbReference type="SMART" id="SM00388">
    <property type="entry name" value="HisKA"/>
    <property type="match status" value="1"/>
</dbReference>
<dbReference type="SUPFAM" id="SSF47384">
    <property type="entry name" value="Homodimeric domain of signal transducing histidine kinase"/>
    <property type="match status" value="1"/>
</dbReference>
<evidence type="ECO:0000256" key="6">
    <source>
        <dbReference type="ARBA" id="ARBA00023012"/>
    </source>
</evidence>
<keyword evidence="4" id="KW-0808">Transferase</keyword>
<keyword evidence="7" id="KW-0802">TPR repeat</keyword>
<dbReference type="Pfam" id="PF02518">
    <property type="entry name" value="HATPase_c"/>
    <property type="match status" value="1"/>
</dbReference>
<dbReference type="CDD" id="cd00075">
    <property type="entry name" value="HATPase"/>
    <property type="match status" value="1"/>
</dbReference>
<dbReference type="PROSITE" id="PS50005">
    <property type="entry name" value="TPR"/>
    <property type="match status" value="2"/>
</dbReference>
<evidence type="ECO:0000256" key="5">
    <source>
        <dbReference type="ARBA" id="ARBA00022777"/>
    </source>
</evidence>
<dbReference type="InterPro" id="IPR005467">
    <property type="entry name" value="His_kinase_dom"/>
</dbReference>
<dbReference type="Gene3D" id="1.25.40.10">
    <property type="entry name" value="Tetratricopeptide repeat domain"/>
    <property type="match status" value="3"/>
</dbReference>
<dbReference type="Gene3D" id="3.30.565.10">
    <property type="entry name" value="Histidine kinase-like ATPase, C-terminal domain"/>
    <property type="match status" value="1"/>
</dbReference>
<dbReference type="InterPro" id="IPR003661">
    <property type="entry name" value="HisK_dim/P_dom"/>
</dbReference>
<dbReference type="KEGG" id="lut:Lupro_00850"/>
<dbReference type="SMART" id="SM00028">
    <property type="entry name" value="TPR"/>
    <property type="match status" value="6"/>
</dbReference>
<organism evidence="11 12">
    <name type="scientific">Lutibacter profundi</name>
    <dbReference type="NCBI Taxonomy" id="1622118"/>
    <lineage>
        <taxon>Bacteria</taxon>
        <taxon>Pseudomonadati</taxon>
        <taxon>Bacteroidota</taxon>
        <taxon>Flavobacteriia</taxon>
        <taxon>Flavobacteriales</taxon>
        <taxon>Flavobacteriaceae</taxon>
        <taxon>Lutibacter</taxon>
    </lineage>
</organism>
<name>A0A109RMV0_9FLAO</name>
<dbReference type="PRINTS" id="PR00344">
    <property type="entry name" value="BCTRLSENSOR"/>
</dbReference>
<reference evidence="11 12" key="2">
    <citation type="journal article" date="2016" name="Int. J. Syst. Evol. Microbiol.">
        <title>Lutibacter profundi sp. nov., isolated from a deep-sea hydrothermal system on the Arctic Mid-Ocean Ridge and emended description of the genus Lutibacter.</title>
        <authorList>
            <person name="Le Moine Bauer S."/>
            <person name="Roalkvam I."/>
            <person name="Steen I.H."/>
            <person name="Dahle H."/>
        </authorList>
    </citation>
    <scope>NUCLEOTIDE SEQUENCE [LARGE SCALE GENOMIC DNA]</scope>
    <source>
        <strain evidence="11 12">LP1</strain>
    </source>
</reference>
<dbReference type="Proteomes" id="UP000059672">
    <property type="component" value="Chromosome"/>
</dbReference>
<evidence type="ECO:0000256" key="8">
    <source>
        <dbReference type="SAM" id="Coils"/>
    </source>
</evidence>
<keyword evidence="9" id="KW-0472">Membrane</keyword>
<evidence type="ECO:0000256" key="9">
    <source>
        <dbReference type="SAM" id="Phobius"/>
    </source>
</evidence>
<evidence type="ECO:0000256" key="2">
    <source>
        <dbReference type="ARBA" id="ARBA00012438"/>
    </source>
</evidence>
<dbReference type="Pfam" id="PF13424">
    <property type="entry name" value="TPR_12"/>
    <property type="match status" value="2"/>
</dbReference>
<dbReference type="InterPro" id="IPR004358">
    <property type="entry name" value="Sig_transdc_His_kin-like_C"/>
</dbReference>
<dbReference type="InterPro" id="IPR003594">
    <property type="entry name" value="HATPase_dom"/>
</dbReference>
<dbReference type="SUPFAM" id="SSF48452">
    <property type="entry name" value="TPR-like"/>
    <property type="match status" value="2"/>
</dbReference>
<evidence type="ECO:0000256" key="4">
    <source>
        <dbReference type="ARBA" id="ARBA00022679"/>
    </source>
</evidence>
<dbReference type="SMART" id="SM00387">
    <property type="entry name" value="HATPase_c"/>
    <property type="match status" value="1"/>
</dbReference>
<feature type="repeat" description="TPR" evidence="7">
    <location>
        <begin position="158"/>
        <end position="191"/>
    </location>
</feature>
<dbReference type="GO" id="GO:0000155">
    <property type="term" value="F:phosphorelay sensor kinase activity"/>
    <property type="evidence" value="ECO:0007669"/>
    <property type="project" value="InterPro"/>
</dbReference>
<evidence type="ECO:0000256" key="7">
    <source>
        <dbReference type="PROSITE-ProRule" id="PRU00339"/>
    </source>
</evidence>
<dbReference type="PANTHER" id="PTHR43711">
    <property type="entry name" value="TWO-COMPONENT HISTIDINE KINASE"/>
    <property type="match status" value="1"/>
</dbReference>
<keyword evidence="9" id="KW-0812">Transmembrane</keyword>
<dbReference type="EMBL" id="CP013355">
    <property type="protein sequence ID" value="AMC09892.1"/>
    <property type="molecule type" value="Genomic_DNA"/>
</dbReference>
<keyword evidence="6" id="KW-0902">Two-component regulatory system</keyword>
<sequence>MRKRFFILFCIGFSFFVSGQEISDLKEKLQLELSDTTRVSLNLKIANLHSNNSSDSASFYYNKALDIAVKIDSKPQVSEIYYTIGRYNQNRSNYNVAIENYLAAAQIFKNIENIKKEARMYNNIASCYLRLYAEDKSIENYLKSLSLNRSIEYKEGIAKNYLGIGDLFYNQENYQHAKRYFQDALEIYKKLEDKNGISTSYTNLGNATADAGDNIAGLTLYKKSIEIKKEIGDQLGVAINYNNIGDCYIQLKQYPEALNYFFKALKISKNLKRNDLASVLLMNISNVQIKTKNYHEGIVNANKSLIIAKKMGNLGYQAENFELLSNAYESLGNMRRAFSYNKKYITIKDSLLKIDKTNKVKLFQALNELDETQDTINELSIKNEIAELRYETGRKFVYFLTGSMVLFGLFVIILIQQQTSKKKAYNLLEYKNYQINKMNNEIQTQRDNLKLINKTKDKFFSIIAHDLKNPFNSIKGFTELLIENSKDYDEEKKLKFLKIIKGSTLKAASLLNNLLIWANSQSGNLKFNPQKVELNQIVSNVISLLEIQAINKDIKIINNIDKHLFVLADKNMLATILRNLISNAIKFTHQNGKIEILATKKGSFVEITVKDNGVGISKSEIKNLFSIEVKNSNVGTANEQGSGLGLILCKDFVEKHGGKIWVESEVNKGTEFKFTIPFITN</sequence>
<dbReference type="CDD" id="cd00082">
    <property type="entry name" value="HisKA"/>
    <property type="match status" value="1"/>
</dbReference>
<dbReference type="EC" id="2.7.13.3" evidence="2"/>
<feature type="repeat" description="TPR" evidence="7">
    <location>
        <begin position="238"/>
        <end position="271"/>
    </location>
</feature>
<evidence type="ECO:0000313" key="11">
    <source>
        <dbReference type="EMBL" id="AMC09892.1"/>
    </source>
</evidence>
<evidence type="ECO:0000259" key="10">
    <source>
        <dbReference type="PROSITE" id="PS50109"/>
    </source>
</evidence>
<dbReference type="InterPro" id="IPR011990">
    <property type="entry name" value="TPR-like_helical_dom_sf"/>
</dbReference>
<dbReference type="RefSeq" id="WP_068205610.1">
    <property type="nucleotide sequence ID" value="NZ_CP013355.1"/>
</dbReference>
<dbReference type="STRING" id="1622118.Lupro_00850"/>
<keyword evidence="5" id="KW-0418">Kinase</keyword>
<dbReference type="InterPro" id="IPR036097">
    <property type="entry name" value="HisK_dim/P_sf"/>
</dbReference>
<evidence type="ECO:0000256" key="3">
    <source>
        <dbReference type="ARBA" id="ARBA00022553"/>
    </source>
</evidence>
<comment type="catalytic activity">
    <reaction evidence="1">
        <text>ATP + protein L-histidine = ADP + protein N-phospho-L-histidine.</text>
        <dbReference type="EC" id="2.7.13.3"/>
    </reaction>
</comment>
<evidence type="ECO:0000313" key="12">
    <source>
        <dbReference type="Proteomes" id="UP000059672"/>
    </source>
</evidence>
<feature type="transmembrane region" description="Helical" evidence="9">
    <location>
        <begin position="396"/>
        <end position="415"/>
    </location>
</feature>
<dbReference type="InterPro" id="IPR019734">
    <property type="entry name" value="TPR_rpt"/>
</dbReference>
<keyword evidence="3" id="KW-0597">Phosphoprotein</keyword>